<keyword evidence="2" id="KW-1185">Reference proteome</keyword>
<dbReference type="EMBL" id="JF937105">
    <property type="protein sequence ID" value="AEK09975.1"/>
    <property type="molecule type" value="Genomic_DNA"/>
</dbReference>
<evidence type="ECO:0000313" key="2">
    <source>
        <dbReference type="Proteomes" id="UP000008418"/>
    </source>
</evidence>
<dbReference type="RefSeq" id="YP_009605053.1">
    <property type="nucleotide sequence ID" value="NC_041971.1"/>
</dbReference>
<protein>
    <recommendedName>
        <fullName evidence="3">Exonuclease</fullName>
    </recommendedName>
</protein>
<evidence type="ECO:0008006" key="3">
    <source>
        <dbReference type="Google" id="ProtNLM"/>
    </source>
</evidence>
<gene>
    <name evidence="1" type="primary">63</name>
    <name evidence="1" type="ORF">PBI_REY_63</name>
</gene>
<dbReference type="KEGG" id="vg:40080975"/>
<reference evidence="1 2" key="1">
    <citation type="journal article" date="2011" name="PLoS ONE">
        <title>Cluster K Mycobacteriophages: Insights into the Evolutionary Origins of Mycobacteriophage TM4.</title>
        <authorList>
            <person name="Pope W.H."/>
            <person name="Ferreira C.M."/>
            <person name="Jacobs-Sera D."/>
            <person name="Benjamin R.C."/>
            <person name="Davis A.J."/>
            <person name="Dejong R.J."/>
            <person name="Elgin S.C."/>
            <person name="Guilfoile F.R."/>
            <person name="Forsyth M.H."/>
            <person name="Harris A.D."/>
            <person name="Harvey S.E."/>
            <person name="Hughes L.E."/>
            <person name="Hynes P.M."/>
            <person name="Jackson A.S."/>
            <person name="Jalal M.D."/>
            <person name="Macmurray E.A."/>
            <person name="Manley C.M."/>
            <person name="McDonough M.J."/>
            <person name="Mosier J.L."/>
            <person name="Osterbann L.J."/>
            <person name="Rabinowitz H.S."/>
            <person name="Rhyan C.N."/>
            <person name="Russell D.A."/>
            <person name="Saha M.S."/>
            <person name="Shaffer C.D."/>
            <person name="Simon S.E."/>
            <person name="Sims E.F."/>
            <person name="Tovar I.G."/>
            <person name="Weisser E.G."/>
            <person name="Wertz J.T."/>
            <person name="Weston-Hafer K.A."/>
            <person name="Williamson K.E."/>
            <person name="Zhang B."/>
            <person name="Cresawn S.G."/>
            <person name="Jain P."/>
            <person name="Piuri M."/>
            <person name="Jacobs W.R.Jr."/>
            <person name="Hendrix R.W."/>
            <person name="Hatfull G.F."/>
        </authorList>
    </citation>
    <scope>NUCLEOTIDE SEQUENCE [LARGE SCALE GENOMIC DNA]</scope>
    <source>
        <strain evidence="1">Rey</strain>
    </source>
</reference>
<accession>G1D5C5</accession>
<proteinExistence type="predicted"/>
<sequence>MTDWNIPRDKYQRPMLFPPEGGNRVAYSRCSTLAKDIDKASDGLFKYYQTNAMVGMAVNPALLNRVKAIVAKGGNWDGNKGEFKEIAEKAEIIGGSTNKADRGTSIHDFAEAIETDTLDWNLVPEELKGPLDGYHRDIASSPHIKFLAREVFLSVNVPMKTPTGNAFVLRAAGSADRIIELDGVRKMADIKTGKDDEYRMGVSGQLALYEEGQLYQDAQVRQDIDWAEWYPNADGRAEFASHDCDYEEAIMLHCPQFPDDWGNWNWKVFRVPLERGRQIIRCGQWARKLRYVKAFQEVEV</sequence>
<name>G1D5C5_9CAUD</name>
<evidence type="ECO:0000313" key="1">
    <source>
        <dbReference type="EMBL" id="AEK09975.1"/>
    </source>
</evidence>
<dbReference type="Proteomes" id="UP000008418">
    <property type="component" value="Segment"/>
</dbReference>
<dbReference type="GeneID" id="40080975"/>
<organism evidence="1 2">
    <name type="scientific">Mycobacterium phage Rey</name>
    <dbReference type="NCBI Taxonomy" id="1034115"/>
    <lineage>
        <taxon>Viruses</taxon>
        <taxon>Duplodnaviria</taxon>
        <taxon>Heunggongvirae</taxon>
        <taxon>Uroviricota</taxon>
        <taxon>Caudoviricetes</taxon>
        <taxon>Vilmaviridae</taxon>
        <taxon>Mclasvirinae</taxon>
        <taxon>Reyvirus</taxon>
        <taxon>Reyvirus rey</taxon>
    </lineage>
</organism>
<dbReference type="OrthoDB" id="13235at10239"/>